<evidence type="ECO:0000259" key="6">
    <source>
        <dbReference type="Pfam" id="PF07980"/>
    </source>
</evidence>
<comment type="similarity">
    <text evidence="2">Belongs to the SusD family.</text>
</comment>
<keyword evidence="4" id="KW-0472">Membrane</keyword>
<dbReference type="Pfam" id="PF07980">
    <property type="entry name" value="SusD_RagB"/>
    <property type="match status" value="1"/>
</dbReference>
<comment type="subcellular location">
    <subcellularLocation>
        <location evidence="1">Cell outer membrane</location>
    </subcellularLocation>
</comment>
<protein>
    <submittedName>
        <fullName evidence="8">RagB/SusD family nutrient uptake outer membrane protein</fullName>
    </submittedName>
</protein>
<evidence type="ECO:0000256" key="2">
    <source>
        <dbReference type="ARBA" id="ARBA00006275"/>
    </source>
</evidence>
<name>A0A3B7MRN9_9BACT</name>
<evidence type="ECO:0000256" key="5">
    <source>
        <dbReference type="ARBA" id="ARBA00023237"/>
    </source>
</evidence>
<dbReference type="EMBL" id="CP032157">
    <property type="protein sequence ID" value="AXY77172.1"/>
    <property type="molecule type" value="Genomic_DNA"/>
</dbReference>
<dbReference type="InterPro" id="IPR011990">
    <property type="entry name" value="TPR-like_helical_dom_sf"/>
</dbReference>
<dbReference type="KEGG" id="pseg:D3H65_25725"/>
<feature type="domain" description="RagB/SusD" evidence="6">
    <location>
        <begin position="328"/>
        <end position="461"/>
    </location>
</feature>
<dbReference type="RefSeq" id="WP_119053048.1">
    <property type="nucleotide sequence ID" value="NZ_CP032157.1"/>
</dbReference>
<evidence type="ECO:0000313" key="9">
    <source>
        <dbReference type="Proteomes" id="UP000263900"/>
    </source>
</evidence>
<keyword evidence="9" id="KW-1185">Reference proteome</keyword>
<proteinExistence type="inferred from homology"/>
<evidence type="ECO:0000256" key="3">
    <source>
        <dbReference type="ARBA" id="ARBA00022729"/>
    </source>
</evidence>
<dbReference type="Proteomes" id="UP000263900">
    <property type="component" value="Chromosome"/>
</dbReference>
<dbReference type="OrthoDB" id="1080118at2"/>
<evidence type="ECO:0000256" key="4">
    <source>
        <dbReference type="ARBA" id="ARBA00023136"/>
    </source>
</evidence>
<dbReference type="Gene3D" id="1.25.40.390">
    <property type="match status" value="1"/>
</dbReference>
<organism evidence="8 9">
    <name type="scientific">Paraflavitalea soli</name>
    <dbReference type="NCBI Taxonomy" id="2315862"/>
    <lineage>
        <taxon>Bacteria</taxon>
        <taxon>Pseudomonadati</taxon>
        <taxon>Bacteroidota</taxon>
        <taxon>Chitinophagia</taxon>
        <taxon>Chitinophagales</taxon>
        <taxon>Chitinophagaceae</taxon>
        <taxon>Paraflavitalea</taxon>
    </lineage>
</organism>
<evidence type="ECO:0000256" key="1">
    <source>
        <dbReference type="ARBA" id="ARBA00004442"/>
    </source>
</evidence>
<dbReference type="GO" id="GO:0009279">
    <property type="term" value="C:cell outer membrane"/>
    <property type="evidence" value="ECO:0007669"/>
    <property type="project" value="UniProtKB-SubCell"/>
</dbReference>
<dbReference type="Pfam" id="PF14322">
    <property type="entry name" value="SusD-like_3"/>
    <property type="match status" value="1"/>
</dbReference>
<dbReference type="SUPFAM" id="SSF48452">
    <property type="entry name" value="TPR-like"/>
    <property type="match status" value="1"/>
</dbReference>
<gene>
    <name evidence="8" type="ORF">D3H65_25725</name>
</gene>
<reference evidence="8 9" key="1">
    <citation type="submission" date="2018-09" db="EMBL/GenBank/DDBJ databases">
        <title>Genome sequencing of strain 6GH32-13.</title>
        <authorList>
            <person name="Weon H.-Y."/>
            <person name="Heo J."/>
            <person name="Kwon S.-W."/>
        </authorList>
    </citation>
    <scope>NUCLEOTIDE SEQUENCE [LARGE SCALE GENOMIC DNA]</scope>
    <source>
        <strain evidence="8 9">5GH32-13</strain>
    </source>
</reference>
<dbReference type="InterPro" id="IPR033985">
    <property type="entry name" value="SusD-like_N"/>
</dbReference>
<keyword evidence="3" id="KW-0732">Signal</keyword>
<feature type="domain" description="SusD-like N-terminal" evidence="7">
    <location>
        <begin position="57"/>
        <end position="224"/>
    </location>
</feature>
<keyword evidence="5" id="KW-0998">Cell outer membrane</keyword>
<dbReference type="InterPro" id="IPR012944">
    <property type="entry name" value="SusD_RagB_dom"/>
</dbReference>
<dbReference type="PROSITE" id="PS51257">
    <property type="entry name" value="PROKAR_LIPOPROTEIN"/>
    <property type="match status" value="1"/>
</dbReference>
<evidence type="ECO:0000313" key="8">
    <source>
        <dbReference type="EMBL" id="AXY77172.1"/>
    </source>
</evidence>
<accession>A0A3B7MRN9</accession>
<evidence type="ECO:0000259" key="7">
    <source>
        <dbReference type="Pfam" id="PF14322"/>
    </source>
</evidence>
<dbReference type="AlphaFoldDB" id="A0A3B7MRN9"/>
<sequence>MKMKRIAWIAGLALIGVSCKKQLEILPSDSIVEETAMTTVPFLEKGMVGVYININGSYDAEIYATSLYSDEANLPTENNTGRGVIAHRWQTDPGVGEVTAAWGRYAFGVDRANRVIAAADKLTGLSAADAATRDRIKAEALAIRAFCEFQVLINYAENLQSGSLGVPYVTESKIQKPARLTVGEVFAKVNQDLTTAAGLMPASFTDNTRFTAKAISALQARVALYQKDWGTAITAATAAINAVPLATSAQYPGIWTDQTEAEVIWKHKRTSGQGRLGDSYYDRTSSKIMYGVSFKLLNTFAANDIRLASTVLDRGGSRYSVAKYIGGTPSEPGRADVKVFRTAEMYLIRAEAYAENNQVALGAADLNALRKQRIAGYVDEVFASKESLINAVILERFKELAFEGQRMNDLRRKLLPVTRLPQDAINASAKTTLSPTDKEYYYPIPGTEILANENMIQNPTYRQ</sequence>